<feature type="transmembrane region" description="Helical" evidence="3">
    <location>
        <begin position="195"/>
        <end position="220"/>
    </location>
</feature>
<feature type="transmembrane region" description="Helical" evidence="3">
    <location>
        <begin position="158"/>
        <end position="175"/>
    </location>
</feature>
<sequence length="390" mass="41216">MSLAAPTPAETVTLLAAVAATAFVATLVWLALALVARIALRASLTLAAANAASALALTLHALRGVAPDALTRWPSDVLAVASFALLGAAVQAMTTRRLSWQTTTLTVAAVATLLLALPDGVDPRWPARIVNGAGAALTLVAGLLAWRQLGAAADGRRAPAALALPLFLLSLLLAARTVETFVNAGSAGDLRVPSAFNIACLWAAFVLVLLQNAALALLVLMRLVSRIERLLQRDPLTDTLNRRAFDQALEQAHAWLQRGRGYALVMIDMDRFKQLNDTLGHAAGDAALRQMVEELQPCVREVDRFGRLGGEEFCVLLPDTGIAGAALVAERMRALVHAAPLHWLEQDWPLSASFGIAEAEPGDANGAAVLARADAALYRAKKQGRNVVQE</sequence>
<keyword evidence="3" id="KW-0812">Transmembrane</keyword>
<dbReference type="InterPro" id="IPR050469">
    <property type="entry name" value="Diguanylate_Cyclase"/>
</dbReference>
<dbReference type="RefSeq" id="WP_394484343.1">
    <property type="nucleotide sequence ID" value="NZ_JBIGHV010000013.1"/>
</dbReference>
<feature type="transmembrane region" description="Helical" evidence="3">
    <location>
        <begin position="129"/>
        <end position="146"/>
    </location>
</feature>
<name>A0ABW7FE90_9BURK</name>
<dbReference type="EC" id="2.7.7.65" evidence="1"/>
<dbReference type="EMBL" id="JBIGHV010000013">
    <property type="protein sequence ID" value="MFG6433527.1"/>
    <property type="molecule type" value="Genomic_DNA"/>
</dbReference>
<dbReference type="CDD" id="cd01949">
    <property type="entry name" value="GGDEF"/>
    <property type="match status" value="1"/>
</dbReference>
<keyword evidence="5" id="KW-0548">Nucleotidyltransferase</keyword>
<feature type="transmembrane region" description="Helical" evidence="3">
    <location>
        <begin position="42"/>
        <end position="61"/>
    </location>
</feature>
<proteinExistence type="predicted"/>
<dbReference type="SUPFAM" id="SSF55073">
    <property type="entry name" value="Nucleotide cyclase"/>
    <property type="match status" value="1"/>
</dbReference>
<evidence type="ECO:0000313" key="5">
    <source>
        <dbReference type="EMBL" id="MFG6433527.1"/>
    </source>
</evidence>
<keyword evidence="5" id="KW-0808">Transferase</keyword>
<feature type="domain" description="GGDEF" evidence="4">
    <location>
        <begin position="260"/>
        <end position="390"/>
    </location>
</feature>
<dbReference type="PANTHER" id="PTHR45138:SF9">
    <property type="entry name" value="DIGUANYLATE CYCLASE DGCM-RELATED"/>
    <property type="match status" value="1"/>
</dbReference>
<dbReference type="SMART" id="SM00267">
    <property type="entry name" value="GGDEF"/>
    <property type="match status" value="1"/>
</dbReference>
<evidence type="ECO:0000256" key="1">
    <source>
        <dbReference type="ARBA" id="ARBA00012528"/>
    </source>
</evidence>
<organism evidence="5 6">
    <name type="scientific">Pelomonas parva</name>
    <dbReference type="NCBI Taxonomy" id="3299032"/>
    <lineage>
        <taxon>Bacteria</taxon>
        <taxon>Pseudomonadati</taxon>
        <taxon>Pseudomonadota</taxon>
        <taxon>Betaproteobacteria</taxon>
        <taxon>Burkholderiales</taxon>
        <taxon>Sphaerotilaceae</taxon>
        <taxon>Roseateles</taxon>
    </lineage>
</organism>
<evidence type="ECO:0000313" key="6">
    <source>
        <dbReference type="Proteomes" id="UP001606210"/>
    </source>
</evidence>
<dbReference type="NCBIfam" id="TIGR00254">
    <property type="entry name" value="GGDEF"/>
    <property type="match status" value="1"/>
</dbReference>
<reference evidence="5 6" key="1">
    <citation type="submission" date="2024-08" db="EMBL/GenBank/DDBJ databases">
        <authorList>
            <person name="Lu H."/>
        </authorList>
    </citation>
    <scope>NUCLEOTIDE SEQUENCE [LARGE SCALE GENOMIC DNA]</scope>
    <source>
        <strain evidence="5 6">LYH14W</strain>
    </source>
</reference>
<dbReference type="InterPro" id="IPR029787">
    <property type="entry name" value="Nucleotide_cyclase"/>
</dbReference>
<protein>
    <recommendedName>
        <fullName evidence="1">diguanylate cyclase</fullName>
        <ecNumber evidence="1">2.7.7.65</ecNumber>
    </recommendedName>
</protein>
<keyword evidence="6" id="KW-1185">Reference proteome</keyword>
<accession>A0ABW7FE90</accession>
<comment type="caution">
    <text evidence="5">The sequence shown here is derived from an EMBL/GenBank/DDBJ whole genome shotgun (WGS) entry which is preliminary data.</text>
</comment>
<feature type="transmembrane region" description="Helical" evidence="3">
    <location>
        <begin position="12"/>
        <end position="35"/>
    </location>
</feature>
<dbReference type="GO" id="GO:0052621">
    <property type="term" value="F:diguanylate cyclase activity"/>
    <property type="evidence" value="ECO:0007669"/>
    <property type="project" value="UniProtKB-EC"/>
</dbReference>
<feature type="transmembrane region" description="Helical" evidence="3">
    <location>
        <begin position="73"/>
        <end position="91"/>
    </location>
</feature>
<dbReference type="InterPro" id="IPR000160">
    <property type="entry name" value="GGDEF_dom"/>
</dbReference>
<keyword evidence="3" id="KW-0472">Membrane</keyword>
<evidence type="ECO:0000256" key="3">
    <source>
        <dbReference type="SAM" id="Phobius"/>
    </source>
</evidence>
<dbReference type="Proteomes" id="UP001606210">
    <property type="component" value="Unassembled WGS sequence"/>
</dbReference>
<dbReference type="Pfam" id="PF00990">
    <property type="entry name" value="GGDEF"/>
    <property type="match status" value="1"/>
</dbReference>
<dbReference type="Gene3D" id="3.30.70.270">
    <property type="match status" value="1"/>
</dbReference>
<keyword evidence="3" id="KW-1133">Transmembrane helix</keyword>
<gene>
    <name evidence="5" type="ORF">ACG00Y_26705</name>
</gene>
<evidence type="ECO:0000259" key="4">
    <source>
        <dbReference type="PROSITE" id="PS50887"/>
    </source>
</evidence>
<feature type="transmembrane region" description="Helical" evidence="3">
    <location>
        <begin position="98"/>
        <end position="117"/>
    </location>
</feature>
<dbReference type="PANTHER" id="PTHR45138">
    <property type="entry name" value="REGULATORY COMPONENTS OF SENSORY TRANSDUCTION SYSTEM"/>
    <property type="match status" value="1"/>
</dbReference>
<evidence type="ECO:0000256" key="2">
    <source>
        <dbReference type="ARBA" id="ARBA00034247"/>
    </source>
</evidence>
<dbReference type="InterPro" id="IPR043128">
    <property type="entry name" value="Rev_trsase/Diguanyl_cyclase"/>
</dbReference>
<comment type="catalytic activity">
    <reaction evidence="2">
        <text>2 GTP = 3',3'-c-di-GMP + 2 diphosphate</text>
        <dbReference type="Rhea" id="RHEA:24898"/>
        <dbReference type="ChEBI" id="CHEBI:33019"/>
        <dbReference type="ChEBI" id="CHEBI:37565"/>
        <dbReference type="ChEBI" id="CHEBI:58805"/>
        <dbReference type="EC" id="2.7.7.65"/>
    </reaction>
</comment>
<dbReference type="PROSITE" id="PS50887">
    <property type="entry name" value="GGDEF"/>
    <property type="match status" value="1"/>
</dbReference>